<feature type="region of interest" description="Disordered" evidence="6">
    <location>
        <begin position="709"/>
        <end position="789"/>
    </location>
</feature>
<evidence type="ECO:0000256" key="5">
    <source>
        <dbReference type="ARBA" id="ARBA00023242"/>
    </source>
</evidence>
<comment type="subcellular location">
    <subcellularLocation>
        <location evidence="2">Cytoplasm</location>
    </subcellularLocation>
    <subcellularLocation>
        <location evidence="1">Nucleus</location>
    </subcellularLocation>
</comment>
<dbReference type="OrthoDB" id="5559898at2759"/>
<feature type="compositionally biased region" description="Acidic residues" evidence="6">
    <location>
        <begin position="719"/>
        <end position="760"/>
    </location>
</feature>
<dbReference type="GO" id="GO:0005634">
    <property type="term" value="C:nucleus"/>
    <property type="evidence" value="ECO:0007669"/>
    <property type="project" value="UniProtKB-SubCell"/>
</dbReference>
<keyword evidence="5" id="KW-0539">Nucleus</keyword>
<dbReference type="GO" id="GO:0005737">
    <property type="term" value="C:cytoplasm"/>
    <property type="evidence" value="ECO:0007669"/>
    <property type="project" value="UniProtKB-SubCell"/>
</dbReference>
<feature type="compositionally biased region" description="Low complexity" evidence="6">
    <location>
        <begin position="768"/>
        <end position="786"/>
    </location>
</feature>
<keyword evidence="3" id="KW-0963">Cytoplasm</keyword>
<protein>
    <recommendedName>
        <fullName evidence="9">Armadillo repeat-containing protein 8</fullName>
    </recommendedName>
</protein>
<dbReference type="InterPro" id="IPR011989">
    <property type="entry name" value="ARM-like"/>
</dbReference>
<dbReference type="GO" id="GO:0034657">
    <property type="term" value="C:GID complex"/>
    <property type="evidence" value="ECO:0007669"/>
    <property type="project" value="TreeGrafter"/>
</dbReference>
<evidence type="ECO:0000256" key="1">
    <source>
        <dbReference type="ARBA" id="ARBA00004123"/>
    </source>
</evidence>
<dbReference type="InterPro" id="IPR038739">
    <property type="entry name" value="ARMC8/Vid28"/>
</dbReference>
<dbReference type="STRING" id="669874.A0A1E4TSW5"/>
<evidence type="ECO:0000313" key="7">
    <source>
        <dbReference type="EMBL" id="ODV94841.1"/>
    </source>
</evidence>
<dbReference type="PANTHER" id="PTHR15651:SF7">
    <property type="entry name" value="ARMADILLO REPEAT-CONTAINING PROTEIN 8"/>
    <property type="match status" value="1"/>
</dbReference>
<evidence type="ECO:0000256" key="4">
    <source>
        <dbReference type="ARBA" id="ARBA00022737"/>
    </source>
</evidence>
<evidence type="ECO:0008006" key="9">
    <source>
        <dbReference type="Google" id="ProtNLM"/>
    </source>
</evidence>
<reference evidence="8" key="1">
    <citation type="submission" date="2016-05" db="EMBL/GenBank/DDBJ databases">
        <title>Comparative genomics of biotechnologically important yeasts.</title>
        <authorList>
            <consortium name="DOE Joint Genome Institute"/>
            <person name="Riley R."/>
            <person name="Haridas S."/>
            <person name="Wolfe K.H."/>
            <person name="Lopes M.R."/>
            <person name="Hittinger C.T."/>
            <person name="Goker M."/>
            <person name="Salamov A."/>
            <person name="Wisecaver J."/>
            <person name="Long T.M."/>
            <person name="Aerts A.L."/>
            <person name="Barry K."/>
            <person name="Choi C."/>
            <person name="Clum A."/>
            <person name="Coughlan A.Y."/>
            <person name="Deshpande S."/>
            <person name="Douglass A.P."/>
            <person name="Hanson S.J."/>
            <person name="Klenk H.-P."/>
            <person name="Labutti K."/>
            <person name="Lapidus A."/>
            <person name="Lindquist E."/>
            <person name="Lipzen A."/>
            <person name="Meier-Kolthoff J.P."/>
            <person name="Ohm R.A."/>
            <person name="Otillar R.P."/>
            <person name="Pangilinan J."/>
            <person name="Peng Y."/>
            <person name="Rokas A."/>
            <person name="Rosa C.A."/>
            <person name="Scheuner C."/>
            <person name="Sibirny A.A."/>
            <person name="Slot J.C."/>
            <person name="Stielow J.B."/>
            <person name="Sun H."/>
            <person name="Kurtzman C.P."/>
            <person name="Blackwell M."/>
            <person name="Grigoriev I.V."/>
            <person name="Jeffries T.W."/>
        </authorList>
    </citation>
    <scope>NUCLEOTIDE SEQUENCE [LARGE SCALE GENOMIC DNA]</scope>
    <source>
        <strain evidence="8">NRRL Y-2460</strain>
    </source>
</reference>
<evidence type="ECO:0000256" key="2">
    <source>
        <dbReference type="ARBA" id="ARBA00004496"/>
    </source>
</evidence>
<dbReference type="EMBL" id="KV454015">
    <property type="protein sequence ID" value="ODV94841.1"/>
    <property type="molecule type" value="Genomic_DNA"/>
</dbReference>
<gene>
    <name evidence="7" type="ORF">PACTADRAFT_17521</name>
</gene>
<dbReference type="AlphaFoldDB" id="A0A1E4TSW5"/>
<keyword evidence="8" id="KW-1185">Reference proteome</keyword>
<accession>A0A1E4TSW5</accession>
<evidence type="ECO:0000256" key="6">
    <source>
        <dbReference type="SAM" id="MobiDB-lite"/>
    </source>
</evidence>
<dbReference type="PANTHER" id="PTHR15651">
    <property type="entry name" value="ARMADILLO REPEAT-CONTAINING PROTEIN 8"/>
    <property type="match status" value="1"/>
</dbReference>
<name>A0A1E4TSW5_PACTA</name>
<evidence type="ECO:0000256" key="3">
    <source>
        <dbReference type="ARBA" id="ARBA00022490"/>
    </source>
</evidence>
<dbReference type="GO" id="GO:0043161">
    <property type="term" value="P:proteasome-mediated ubiquitin-dependent protein catabolic process"/>
    <property type="evidence" value="ECO:0007669"/>
    <property type="project" value="TreeGrafter"/>
</dbReference>
<dbReference type="Proteomes" id="UP000094236">
    <property type="component" value="Unassembled WGS sequence"/>
</dbReference>
<dbReference type="Gene3D" id="1.25.10.10">
    <property type="entry name" value="Leucine-rich Repeat Variant"/>
    <property type="match status" value="3"/>
</dbReference>
<organism evidence="7 8">
    <name type="scientific">Pachysolen tannophilus NRRL Y-2460</name>
    <dbReference type="NCBI Taxonomy" id="669874"/>
    <lineage>
        <taxon>Eukaryota</taxon>
        <taxon>Fungi</taxon>
        <taxon>Dikarya</taxon>
        <taxon>Ascomycota</taxon>
        <taxon>Saccharomycotina</taxon>
        <taxon>Pichiomycetes</taxon>
        <taxon>Pachysolenaceae</taxon>
        <taxon>Pachysolen</taxon>
    </lineage>
</organism>
<proteinExistence type="predicted"/>
<keyword evidence="4" id="KW-0677">Repeat</keyword>
<evidence type="ECO:0000313" key="8">
    <source>
        <dbReference type="Proteomes" id="UP000094236"/>
    </source>
</evidence>
<dbReference type="InterPro" id="IPR016024">
    <property type="entry name" value="ARM-type_fold"/>
</dbReference>
<dbReference type="SUPFAM" id="SSF48371">
    <property type="entry name" value="ARM repeat"/>
    <property type="match status" value="2"/>
</dbReference>
<sequence>MVVSVVEDVLVVDDIDKFKALSLESQLENLKNVKLKILGNDKDKERLIKNGSLANLVDILRDDSDLQFQVLKDVAVVISSFSYSKKNSNYLVQQNIIEILILSCISHYSLCEYHFKTLINILSFHPELKIDLSTESGSDLIRLFIKIISNKSTNTLLLFSTCILLPYLSASYLTPLVKPILNKLSLLLKPIFYYVFKENNTESNISNYDNCFSNDIPPNSPPHSIIPNEVSPLLYSLAHIIPELDSFKLSKPIYYCLTSFLKNESLNIRLAALNVLTLYSKYNLTENIKEINYKKLVPPLINLIDTTKSFSYEEFTINSNYRVKQNMTPLYLLSILCKEDDIIIDYLANCKVIDEICDIIIKNYSLTTKTKSEDALHKVSFCFLILSGICSSREHYREQVIKFKLSPITVDILSNHIKILAQYNKVVEIGQKPKNADLVLQLSNSITLSTCYFIRSLSRSVSLLRTYLLDLKITDLLLKILKQPQVITDDCDLKDGEVILKSVVLGIISNFVLDFSAFKEDIVKSEISSLLAEFITTSDYDMIKIYSLAMIRNFLYGINDNSTKDKFINKISLEKIFELCYSPNVKIQEQCFNIIRNLCSGSLNYSDKIISEFNISKIAKLQKEKGFLDFLNKKLSTLDPAKDVELMSSICYILVHLAASNENNRSRLMANISLLKTLLRVLDDYKVDSKIKLPCIWIIINLTWKDDTSPIDNDSSSTPEEDADEEDDQEEVEADAEAEVDDDVDADVDDDDDVMDVDEELPSKVPKNSNNNSDISNRNNNNVVRKSSARQRVRKLTDMGFYSTIKNFINSSYSLDIKERAKTALFQLNAYE</sequence>